<comment type="caution">
    <text evidence="2">The sequence shown here is derived from an EMBL/GenBank/DDBJ whole genome shotgun (WGS) entry which is preliminary data.</text>
</comment>
<feature type="transmembrane region" description="Helical" evidence="1">
    <location>
        <begin position="78"/>
        <end position="98"/>
    </location>
</feature>
<reference evidence="2" key="1">
    <citation type="submission" date="2021-02" db="EMBL/GenBank/DDBJ databases">
        <authorList>
            <person name="Dougan E. K."/>
            <person name="Rhodes N."/>
            <person name="Thang M."/>
            <person name="Chan C."/>
        </authorList>
    </citation>
    <scope>NUCLEOTIDE SEQUENCE</scope>
</reference>
<dbReference type="NCBIfam" id="TIGR00697">
    <property type="entry name" value="queuosine precursor transporter"/>
    <property type="match status" value="1"/>
</dbReference>
<keyword evidence="3" id="KW-1185">Reference proteome</keyword>
<dbReference type="AlphaFoldDB" id="A0A812MGR9"/>
<dbReference type="EMBL" id="CAJNJA010011186">
    <property type="protein sequence ID" value="CAE7267668.1"/>
    <property type="molecule type" value="Genomic_DNA"/>
</dbReference>
<feature type="transmembrane region" description="Helical" evidence="1">
    <location>
        <begin position="12"/>
        <end position="36"/>
    </location>
</feature>
<feature type="transmembrane region" description="Helical" evidence="1">
    <location>
        <begin position="172"/>
        <end position="190"/>
    </location>
</feature>
<dbReference type="OrthoDB" id="10628256at2759"/>
<feature type="transmembrane region" description="Helical" evidence="1">
    <location>
        <begin position="131"/>
        <end position="151"/>
    </location>
</feature>
<dbReference type="PANTHER" id="PTHR34300">
    <property type="entry name" value="QUEUOSINE PRECURSOR TRANSPORTER-RELATED"/>
    <property type="match status" value="1"/>
</dbReference>
<dbReference type="HAMAP" id="MF_02088">
    <property type="entry name" value="Q_prec_transport"/>
    <property type="match status" value="1"/>
</dbReference>
<dbReference type="PANTHER" id="PTHR34300:SF2">
    <property type="entry name" value="QUEUOSINE PRECURSOR TRANSPORTER-RELATED"/>
    <property type="match status" value="1"/>
</dbReference>
<dbReference type="Pfam" id="PF02592">
    <property type="entry name" value="Vut_1"/>
    <property type="match status" value="1"/>
</dbReference>
<feature type="transmembrane region" description="Helical" evidence="1">
    <location>
        <begin position="48"/>
        <end position="66"/>
    </location>
</feature>
<accession>A0A812MGR9</accession>
<organism evidence="2 3">
    <name type="scientific">Symbiodinium necroappetens</name>
    <dbReference type="NCBI Taxonomy" id="1628268"/>
    <lineage>
        <taxon>Eukaryota</taxon>
        <taxon>Sar</taxon>
        <taxon>Alveolata</taxon>
        <taxon>Dinophyceae</taxon>
        <taxon>Suessiales</taxon>
        <taxon>Symbiodiniaceae</taxon>
        <taxon>Symbiodinium</taxon>
    </lineage>
</organism>
<keyword evidence="1" id="KW-1133">Transmembrane helix</keyword>
<evidence type="ECO:0000256" key="1">
    <source>
        <dbReference type="SAM" id="Phobius"/>
    </source>
</evidence>
<protein>
    <submittedName>
        <fullName evidence="2">YpdP protein</fullName>
    </submittedName>
</protein>
<gene>
    <name evidence="2" type="primary">ypdP</name>
    <name evidence="2" type="ORF">SNEC2469_LOCUS6340</name>
</gene>
<keyword evidence="1" id="KW-0472">Membrane</keyword>
<dbReference type="InterPro" id="IPR003744">
    <property type="entry name" value="YhhQ"/>
</dbReference>
<proteinExistence type="inferred from homology"/>
<evidence type="ECO:0000313" key="2">
    <source>
        <dbReference type="EMBL" id="CAE7267668.1"/>
    </source>
</evidence>
<name>A0A812MGR9_9DINO</name>
<dbReference type="Proteomes" id="UP000601435">
    <property type="component" value="Unassembled WGS sequence"/>
</dbReference>
<evidence type="ECO:0000313" key="3">
    <source>
        <dbReference type="Proteomes" id="UP000601435"/>
    </source>
</evidence>
<sequence length="264" mass="28635">MVAVAHRRREGLFLVFAGLFLGSLTMLNILGVTRFIRLGEAELFGRELVFAIAVGVLPYPITFLCTDFISELYGRGRANLVVVVGFGLNLWVMLILWLGGALPGFEARDDAGALVLDAAGRAPIFFEVRTFAFAAVGASMVAYLVAQLVDVQMFHLWKRVTKGKHLWLRNNGSTVVSQLVDTVLVIFITYRVGGLTGVIDEDAALAGQLFVLILTGYAFKLLCALLDTGPFYVGAHYLTRYLRLPPPTHDPHPPAAAAVEAGVG</sequence>
<keyword evidence="1" id="KW-0812">Transmembrane</keyword>
<feature type="transmembrane region" description="Helical" evidence="1">
    <location>
        <begin position="210"/>
        <end position="233"/>
    </location>
</feature>